<evidence type="ECO:0000313" key="1">
    <source>
        <dbReference type="EMBL" id="EGQ75111.1"/>
    </source>
</evidence>
<dbReference type="EMBL" id="AFQE01000126">
    <property type="protein sequence ID" value="EGQ75111.1"/>
    <property type="molecule type" value="Genomic_DNA"/>
</dbReference>
<sequence>MFAYLGLTFIHHKTQIRSSETRNHMVSDDLLSFPSAFQTTLQQEYRRQP</sequence>
<organism evidence="1 2">
    <name type="scientific">Neisseria macacae ATCC 33926</name>
    <dbReference type="NCBI Taxonomy" id="997348"/>
    <lineage>
        <taxon>Bacteria</taxon>
        <taxon>Pseudomonadati</taxon>
        <taxon>Pseudomonadota</taxon>
        <taxon>Betaproteobacteria</taxon>
        <taxon>Neisseriales</taxon>
        <taxon>Neisseriaceae</taxon>
        <taxon>Neisseria</taxon>
    </lineage>
</organism>
<name>A0AA36UI96_9NEIS</name>
<comment type="caution">
    <text evidence="1">The sequence shown here is derived from an EMBL/GenBank/DDBJ whole genome shotgun (WGS) entry which is preliminary data.</text>
</comment>
<evidence type="ECO:0000313" key="2">
    <source>
        <dbReference type="Proteomes" id="UP000004982"/>
    </source>
</evidence>
<reference evidence="1 2" key="1">
    <citation type="submission" date="2011-05" db="EMBL/GenBank/DDBJ databases">
        <authorList>
            <person name="Muzny D."/>
            <person name="Qin X."/>
            <person name="Deng J."/>
            <person name="Jiang H."/>
            <person name="Liu Y."/>
            <person name="Qu J."/>
            <person name="Song X.-Z."/>
            <person name="Zhang L."/>
            <person name="Thornton R."/>
            <person name="Coyle M."/>
            <person name="Francisco L."/>
            <person name="Jackson L."/>
            <person name="Javaid M."/>
            <person name="Korchina V."/>
            <person name="Kovar C."/>
            <person name="Mata R."/>
            <person name="Mathew T."/>
            <person name="Ngo R."/>
            <person name="Nguyen L."/>
            <person name="Nguyen N."/>
            <person name="Okwuonu G."/>
            <person name="Ongeri F."/>
            <person name="Pham C."/>
            <person name="Simmons D."/>
            <person name="Wilczek-Boney K."/>
            <person name="Hale W."/>
            <person name="Jakkamsetti A."/>
            <person name="Pham P."/>
            <person name="Ruth R."/>
            <person name="San Lucas F."/>
            <person name="Warren J."/>
            <person name="Zhang J."/>
            <person name="Zhao Z."/>
            <person name="Zhou C."/>
            <person name="Zhu D."/>
            <person name="Lee S."/>
            <person name="Bess C."/>
            <person name="Blankenburg K."/>
            <person name="Forbes L."/>
            <person name="Fu Q."/>
            <person name="Gubbala S."/>
            <person name="Hirani K."/>
            <person name="Jayaseelan J.C."/>
            <person name="Lara F."/>
            <person name="Munidasa M."/>
            <person name="Palculict T."/>
            <person name="Patil S."/>
            <person name="Pu L.-L."/>
            <person name="Saada N."/>
            <person name="Tang L."/>
            <person name="Weissenberger G."/>
            <person name="Zhu Y."/>
            <person name="Hemphill L."/>
            <person name="Shang Y."/>
            <person name="Youmans B."/>
            <person name="Ayvaz T."/>
            <person name="Ross M."/>
            <person name="Santibanez J."/>
            <person name="Aqrawi P."/>
            <person name="Gross S."/>
            <person name="Joshi V."/>
            <person name="Fowler G."/>
            <person name="Nazareth L."/>
            <person name="Reid J."/>
            <person name="Worley K."/>
            <person name="Petrosino J."/>
            <person name="Highlander S."/>
            <person name="Gibbs R."/>
        </authorList>
    </citation>
    <scope>NUCLEOTIDE SEQUENCE [LARGE SCALE GENOMIC DNA]</scope>
    <source>
        <strain evidence="1 2">ATCC 33926</strain>
    </source>
</reference>
<dbReference type="AlphaFoldDB" id="A0AA36UI96"/>
<protein>
    <submittedName>
        <fullName evidence="1">Uncharacterized protein</fullName>
    </submittedName>
</protein>
<accession>A0AA36UI96</accession>
<dbReference type="Proteomes" id="UP000004982">
    <property type="component" value="Unassembled WGS sequence"/>
</dbReference>
<proteinExistence type="predicted"/>
<gene>
    <name evidence="1" type="ORF">HMPREF9418_2525</name>
</gene>